<gene>
    <name evidence="2" type="ORF">B0J11DRAFT_548979</name>
</gene>
<feature type="region of interest" description="Disordered" evidence="1">
    <location>
        <begin position="1200"/>
        <end position="1226"/>
    </location>
</feature>
<accession>A0A9P9ITP3</accession>
<dbReference type="EMBL" id="JAGMWT010000004">
    <property type="protein sequence ID" value="KAH7130730.1"/>
    <property type="molecule type" value="Genomic_DNA"/>
</dbReference>
<feature type="region of interest" description="Disordered" evidence="1">
    <location>
        <begin position="1134"/>
        <end position="1187"/>
    </location>
</feature>
<name>A0A9P9ITP3_9PLEO</name>
<sequence length="1497" mass="171552">MIKPQWSEDFFDNHENEYQTTIILDTICDQFENFSSVLRHDIEAIDPILILFLRRIRRIHLKLFTSSRDESPVISKCFQRVSCAPDSPIVSLKDEDANTKHHFYKSEFTTSFNGAETNRDGITMTDIVLVFPVTKRLGKYIPLIQEQNCVFAYLPLGDLGLKFVIQADFITTSNRQSIDEDNCWNINIADAIPDAFEAAVTFLNKGGSKYSELAKLWPLYLDHSTDGMSLYWRGIAKEIIEYLSESPVIADRSGMARKPNDLMFLDWAHDRNGDPIFGHSRDYVSPHYPGSVRKSLLSLGVTAPNWSWLCNKLKVLYRKSLLQDKLEDAEWCSDLAKVILTPQESEGKIDYAEDLRKYPLIPLTDGTWRCAPTQDDPIYFPMSSGVTIPPGIRLSVVEEEACACPTRKKLFKRLGVRDCDVYTVIERILEYHITLKSANHVHLIAQLKYLYKKQLFLKYYDMKQIYLVGSNNRSWHRGVETYADMTSSGKLQHWFFGYDRANFLSDGYFENLNSDEKANFVEWLNLKAGVALAPRFIADESAALHDDFQWLLANKSDQILVILRQHWSLYNKAMTLKARRNVRDVPKSKQLYLAIQSQALSPAKIEKVRNAFGNDYINFPNGKHHHLKKCVWNGLKGFSSKPALRPVYGDELSSFFQKILQVPDATCAEALTSLKQLKDDKSTTIEDVCEVYVFIQEHYTHTFSIDSETACIALPSFSGSALEWKTQAQCVWDDGEFSQNGLKLESKTSVRRIIEKCVPTAQPFFDHVLNLRDAGITELLADLVLMQKKKSDDSKRVYLLYERIETHRRNSRREIREVFQKDPLVFISRINNQGSQWLPLKRCIWTRSVLRDIYALRPSLDQYRNLFRDTLKVPNATIDMLATELMESLDNHQYVRDLLLEIARLWRADEEVTMLDKEDCWPCRMSTGLPDLCSIDDDVFYINDRQDLFDIFCDSHNFLDFDFDNSKWFADWFRCKYPYQFVSEEVFIETKPLGSPIHCDNLTMDIRGRAGALTKYFKHARCESPYETLSLLKNATVWMSADIETHYTLGEITKTKRKGGSAVIVSTGEDEITKLEIYVSSDSHTRDCALVTDFPEQLINALELEPAGLPDIYPLLQVPLTARKALLVRKGITDGDAKDDSEDDWATDSASEDSQSDIDGSDDDIDSSDNNIDSSDDDIDEGDTTHPNAARLVLVESVGASARSETANTTQRLHVEQRSSFRPRNQPNVSLEEIPLEQSATPHLSTTGLYSTNNRNRNRERIYGFARTMYPVFGSRDRRSSLQSSSDNHTFNMSTLREALQAAESASILVTDQIHSNPRPRLRRRPLVNRSEEELARDFEVGFLGEQLVYTLLHDTLQLPNFTGEGNWTSSLRSRAGFSNFGREVSDFTYEDTQGALTRFFLTMEHSYRTPKYNEPRSHYYLLYEQRSANSNQAKRLHVNSPTPSEIYVILRISGLDALEDKAEHKPQLRAYLDPYARSEEGFLSFIAPTYAVTATA</sequence>
<dbReference type="PANTHER" id="PTHR32387">
    <property type="entry name" value="WU:FJ29H11"/>
    <property type="match status" value="1"/>
</dbReference>
<evidence type="ECO:0000313" key="2">
    <source>
        <dbReference type="EMBL" id="KAH7130730.1"/>
    </source>
</evidence>
<feature type="compositionally biased region" description="Polar residues" evidence="1">
    <location>
        <begin position="1203"/>
        <end position="1212"/>
    </location>
</feature>
<dbReference type="Proteomes" id="UP000700596">
    <property type="component" value="Unassembled WGS sequence"/>
</dbReference>
<comment type="caution">
    <text evidence="2">The sequence shown here is derived from an EMBL/GenBank/DDBJ whole genome shotgun (WGS) entry which is preliminary data.</text>
</comment>
<dbReference type="OrthoDB" id="1262810at2759"/>
<dbReference type="InterPro" id="IPR052957">
    <property type="entry name" value="Auxin_embryo_med"/>
</dbReference>
<evidence type="ECO:0000256" key="1">
    <source>
        <dbReference type="SAM" id="MobiDB-lite"/>
    </source>
</evidence>
<keyword evidence="3" id="KW-1185">Reference proteome</keyword>
<organism evidence="2 3">
    <name type="scientific">Dendryphion nanum</name>
    <dbReference type="NCBI Taxonomy" id="256645"/>
    <lineage>
        <taxon>Eukaryota</taxon>
        <taxon>Fungi</taxon>
        <taxon>Dikarya</taxon>
        <taxon>Ascomycota</taxon>
        <taxon>Pezizomycotina</taxon>
        <taxon>Dothideomycetes</taxon>
        <taxon>Pleosporomycetidae</taxon>
        <taxon>Pleosporales</taxon>
        <taxon>Torulaceae</taxon>
        <taxon>Dendryphion</taxon>
    </lineage>
</organism>
<reference evidence="2" key="1">
    <citation type="journal article" date="2021" name="Nat. Commun.">
        <title>Genetic determinants of endophytism in the Arabidopsis root mycobiome.</title>
        <authorList>
            <person name="Mesny F."/>
            <person name="Miyauchi S."/>
            <person name="Thiergart T."/>
            <person name="Pickel B."/>
            <person name="Atanasova L."/>
            <person name="Karlsson M."/>
            <person name="Huettel B."/>
            <person name="Barry K.W."/>
            <person name="Haridas S."/>
            <person name="Chen C."/>
            <person name="Bauer D."/>
            <person name="Andreopoulos W."/>
            <person name="Pangilinan J."/>
            <person name="LaButti K."/>
            <person name="Riley R."/>
            <person name="Lipzen A."/>
            <person name="Clum A."/>
            <person name="Drula E."/>
            <person name="Henrissat B."/>
            <person name="Kohler A."/>
            <person name="Grigoriev I.V."/>
            <person name="Martin F.M."/>
            <person name="Hacquard S."/>
        </authorList>
    </citation>
    <scope>NUCLEOTIDE SEQUENCE</scope>
    <source>
        <strain evidence="2">MPI-CAGE-CH-0243</strain>
    </source>
</reference>
<proteinExistence type="predicted"/>
<protein>
    <submittedName>
        <fullName evidence="2">Heterokaryon incompatibility protein</fullName>
    </submittedName>
</protein>
<evidence type="ECO:0000313" key="3">
    <source>
        <dbReference type="Proteomes" id="UP000700596"/>
    </source>
</evidence>
<dbReference type="PANTHER" id="PTHR32387:SF0">
    <property type="entry name" value="PROTEIN NO VEIN"/>
    <property type="match status" value="1"/>
</dbReference>
<feature type="compositionally biased region" description="Acidic residues" evidence="1">
    <location>
        <begin position="1139"/>
        <end position="1167"/>
    </location>
</feature>